<feature type="domain" description="Rieske" evidence="6">
    <location>
        <begin position="7"/>
        <end position="108"/>
    </location>
</feature>
<keyword evidence="1" id="KW-0001">2Fe-2S</keyword>
<dbReference type="Pfam" id="PF19112">
    <property type="entry name" value="VanA_C"/>
    <property type="match status" value="1"/>
</dbReference>
<dbReference type="GO" id="GO:0004497">
    <property type="term" value="F:monooxygenase activity"/>
    <property type="evidence" value="ECO:0007669"/>
    <property type="project" value="UniProtKB-KW"/>
</dbReference>
<comment type="caution">
    <text evidence="7">The sequence shown here is derived from an EMBL/GenBank/DDBJ whole genome shotgun (WGS) entry which is preliminary data.</text>
</comment>
<evidence type="ECO:0000256" key="4">
    <source>
        <dbReference type="ARBA" id="ARBA00023004"/>
    </source>
</evidence>
<keyword evidence="7" id="KW-0503">Monooxygenase</keyword>
<name>A0ABN7N5P9_9BURK</name>
<dbReference type="SUPFAM" id="SSF50022">
    <property type="entry name" value="ISP domain"/>
    <property type="match status" value="1"/>
</dbReference>
<dbReference type="PANTHER" id="PTHR21266:SF60">
    <property type="entry name" value="3-KETOSTEROID-9-ALPHA-MONOOXYGENASE, OXYGENASE COMPONENT"/>
    <property type="match status" value="1"/>
</dbReference>
<dbReference type="InterPro" id="IPR017941">
    <property type="entry name" value="Rieske_2Fe-2S"/>
</dbReference>
<evidence type="ECO:0000259" key="6">
    <source>
        <dbReference type="PROSITE" id="PS51296"/>
    </source>
</evidence>
<evidence type="ECO:0000256" key="3">
    <source>
        <dbReference type="ARBA" id="ARBA00023002"/>
    </source>
</evidence>
<dbReference type="Gene3D" id="2.102.10.10">
    <property type="entry name" value="Rieske [2Fe-2S] iron-sulphur domain"/>
    <property type="match status" value="1"/>
</dbReference>
<dbReference type="Proteomes" id="UP000673821">
    <property type="component" value="Unassembled WGS sequence"/>
</dbReference>
<dbReference type="EMBL" id="CAJNBH010000040">
    <property type="protein sequence ID" value="CAE6854754.1"/>
    <property type="molecule type" value="Genomic_DNA"/>
</dbReference>
<keyword evidence="4" id="KW-0408">Iron</keyword>
<evidence type="ECO:0000256" key="5">
    <source>
        <dbReference type="ARBA" id="ARBA00023014"/>
    </source>
</evidence>
<keyword evidence="2" id="KW-0479">Metal-binding</keyword>
<evidence type="ECO:0000313" key="8">
    <source>
        <dbReference type="Proteomes" id="UP000673821"/>
    </source>
</evidence>
<accession>A0ABN7N5P9</accession>
<dbReference type="InterPro" id="IPR036922">
    <property type="entry name" value="Rieske_2Fe-2S_sf"/>
</dbReference>
<dbReference type="PANTHER" id="PTHR21266">
    <property type="entry name" value="IRON-SULFUR DOMAIN CONTAINING PROTEIN"/>
    <property type="match status" value="1"/>
</dbReference>
<evidence type="ECO:0000313" key="7">
    <source>
        <dbReference type="EMBL" id="CAE6854754.1"/>
    </source>
</evidence>
<gene>
    <name evidence="7" type="primary">tsaM1</name>
    <name evidence="7" type="ORF">R69776_07680</name>
</gene>
<dbReference type="RefSeq" id="WP_128576815.1">
    <property type="nucleotide sequence ID" value="NZ_CAJNAW010000039.1"/>
</dbReference>
<evidence type="ECO:0000256" key="1">
    <source>
        <dbReference type="ARBA" id="ARBA00022714"/>
    </source>
</evidence>
<keyword evidence="3 7" id="KW-0560">Oxidoreductase</keyword>
<keyword evidence="5" id="KW-0411">Iron-sulfur</keyword>
<evidence type="ECO:0000256" key="2">
    <source>
        <dbReference type="ARBA" id="ARBA00022723"/>
    </source>
</evidence>
<dbReference type="Pfam" id="PF00355">
    <property type="entry name" value="Rieske"/>
    <property type="match status" value="1"/>
</dbReference>
<dbReference type="CDD" id="cd08878">
    <property type="entry name" value="RHO_alpha_C_DMO-like"/>
    <property type="match status" value="1"/>
</dbReference>
<dbReference type="EC" id="1.14.14.-" evidence="7"/>
<dbReference type="Gene3D" id="3.90.380.10">
    <property type="entry name" value="Naphthalene 1,2-dioxygenase Alpha Subunit, Chain A, domain 1"/>
    <property type="match status" value="1"/>
</dbReference>
<dbReference type="InterPro" id="IPR050584">
    <property type="entry name" value="Cholesterol_7-desaturase"/>
</dbReference>
<proteinExistence type="predicted"/>
<dbReference type="PROSITE" id="PS51296">
    <property type="entry name" value="RIESKE"/>
    <property type="match status" value="1"/>
</dbReference>
<dbReference type="InterPro" id="IPR044043">
    <property type="entry name" value="VanA_C_cat"/>
</dbReference>
<keyword evidence="8" id="KW-1185">Reference proteome</keyword>
<dbReference type="SUPFAM" id="SSF55961">
    <property type="entry name" value="Bet v1-like"/>
    <property type="match status" value="1"/>
</dbReference>
<sequence>MFIRNCWYVAAWQEELTSQPLARTILAEPIVLYRTASGQVSALEDRCVHRSLPLSMGRVCGEHLVCAYHGLSYDHAGRCVHIPAQDVIPKNAQIRRYPVVEKDNVIWIWMGDSTRADETSVPDYPWHSDPGWAHKKSYRHIAAYYELIHDNLIDLSHVGWVHEKTIGGTPEAHSRAEVKVVRSEDQVSVRRWMRDSVPPPTYVKAVDFKGNIDRWMEIRFRPGLVSIYVGANEAGKGVDEDHYRNTFGARIFNGVTPETEHSTHYFWTAAHNFKVDQPAATEALFKEVYATFEEDKMVLESQHSRMRDLPGAPTIDLISDAGGNQARRLVKEKIEEELRHVPVPA</sequence>
<organism evidence="7 8">
    <name type="scientific">Paraburkholderia nemoris</name>
    <dbReference type="NCBI Taxonomy" id="2793076"/>
    <lineage>
        <taxon>Bacteria</taxon>
        <taxon>Pseudomonadati</taxon>
        <taxon>Pseudomonadota</taxon>
        <taxon>Betaproteobacteria</taxon>
        <taxon>Burkholderiales</taxon>
        <taxon>Burkholderiaceae</taxon>
        <taxon>Paraburkholderia</taxon>
    </lineage>
</organism>
<reference evidence="7 8" key="1">
    <citation type="submission" date="2021-02" db="EMBL/GenBank/DDBJ databases">
        <authorList>
            <person name="Vanwijnsberghe S."/>
        </authorList>
    </citation>
    <scope>NUCLEOTIDE SEQUENCE [LARGE SCALE GENOMIC DNA]</scope>
    <source>
        <strain evidence="7 8">R-69776</strain>
    </source>
</reference>
<protein>
    <submittedName>
        <fullName evidence="7">Toluene-4-sulfonate monooxygenase system iron-sulfur subunit TsaM1</fullName>
        <ecNumber evidence="7">1.14.14.-</ecNumber>
    </submittedName>
</protein>